<feature type="compositionally biased region" description="Basic and acidic residues" evidence="4">
    <location>
        <begin position="86"/>
        <end position="95"/>
    </location>
</feature>
<protein>
    <submittedName>
        <fullName evidence="7">Aste57867_10146 protein</fullName>
    </submittedName>
</protein>
<keyword evidence="8" id="KW-1185">Reference proteome</keyword>
<evidence type="ECO:0000256" key="3">
    <source>
        <dbReference type="ARBA" id="ARBA00022833"/>
    </source>
</evidence>
<accession>A0A485KPN5</accession>
<reference evidence="6" key="2">
    <citation type="submission" date="2019-06" db="EMBL/GenBank/DDBJ databases">
        <title>Genomics analysis of Aphanomyces spp. identifies a new class of oomycete effector associated with host adaptation.</title>
        <authorList>
            <person name="Gaulin E."/>
        </authorList>
    </citation>
    <scope>NUCLEOTIDE SEQUENCE</scope>
    <source>
        <strain evidence="6">CBS 578.67</strain>
    </source>
</reference>
<dbReference type="GO" id="GO:0061630">
    <property type="term" value="F:ubiquitin protein ligase activity"/>
    <property type="evidence" value="ECO:0007669"/>
    <property type="project" value="TreeGrafter"/>
</dbReference>
<keyword evidence="3" id="KW-0862">Zinc</keyword>
<keyword evidence="2" id="KW-0863">Zinc-finger</keyword>
<dbReference type="PANTHER" id="PTHR46858:SF5">
    <property type="entry name" value="E3 UBIQUITIN-PROTEIN LIGASE APD1-RELATED"/>
    <property type="match status" value="1"/>
</dbReference>
<dbReference type="Gene3D" id="3.30.40.10">
    <property type="entry name" value="Zinc/RING finger domain, C3HC4 (zinc finger)"/>
    <property type="match status" value="1"/>
</dbReference>
<dbReference type="GO" id="GO:0010468">
    <property type="term" value="P:regulation of gene expression"/>
    <property type="evidence" value="ECO:0007669"/>
    <property type="project" value="TreeGrafter"/>
</dbReference>
<evidence type="ECO:0000256" key="4">
    <source>
        <dbReference type="SAM" id="MobiDB-lite"/>
    </source>
</evidence>
<dbReference type="GO" id="GO:0002039">
    <property type="term" value="F:p53 binding"/>
    <property type="evidence" value="ECO:0007669"/>
    <property type="project" value="TreeGrafter"/>
</dbReference>
<evidence type="ECO:0000259" key="5">
    <source>
        <dbReference type="Pfam" id="PF13926"/>
    </source>
</evidence>
<dbReference type="EMBL" id="CAADRA010005208">
    <property type="protein sequence ID" value="VFT87022.1"/>
    <property type="molecule type" value="Genomic_DNA"/>
</dbReference>
<dbReference type="PANTHER" id="PTHR46858">
    <property type="entry name" value="OS05G0521000 PROTEIN"/>
    <property type="match status" value="1"/>
</dbReference>
<name>A0A485KPN5_9STRA</name>
<evidence type="ECO:0000313" key="7">
    <source>
        <dbReference type="EMBL" id="VFT87022.1"/>
    </source>
</evidence>
<feature type="region of interest" description="Disordered" evidence="4">
    <location>
        <begin position="1"/>
        <end position="149"/>
    </location>
</feature>
<dbReference type="Pfam" id="PF13926">
    <property type="entry name" value="DUF4211"/>
    <property type="match status" value="1"/>
</dbReference>
<keyword evidence="1" id="KW-0479">Metal-binding</keyword>
<sequence>MGDFYDSDGDVEIITPQKNSSKRPLVDEDDEESGVAAVGLSQQTDDEVIVSSGSKKQKRTVVLDESDEDSNDDSVTLATIGSSTPARRESKDTAPRRRQSHPPTPPRRASRRLSVREEQKERAHGSLLQKLQRKSLNTCLPTPPSYSKDDFVAASDEEVEEDDSDAFVVNDDEVEYMDDDEANAVIDVHEDDEDEDEEDPRAYRGSRDTSEWFAIYMHYLEHCLLDEDFETNHRVKLFREASEHIERRILQRRDSLRGNVHWPDDLVESINLFPSQYDTDADGENLCYACNRRSHPASITIHFSGIACDAKELYRPGWRKHLFDSLEADEESHCQFEVGSKCFQRVLLYWALHQSKRQLCAVIWRKLQQFDGKKLPDEERTKLQKTEYGRYKRLLNMVDAMETKDGFSTVHNVWSKVTPMAADASVTSGSKRRGDVTSLVDDDDDDDDSLAKTNGRVDNEEEEEKEELDSPPKASSRRASLVRESPAKAAAAPSSAPTHASCLVCKKRGRTGGVLHGYYVHIYCCFECAKRLKEQKKPCAVCARPIERVIHLLPLLPDEEKAIQEEYNN</sequence>
<feature type="compositionally biased region" description="Acidic residues" evidence="4">
    <location>
        <begin position="1"/>
        <end position="11"/>
    </location>
</feature>
<dbReference type="CDD" id="cd16646">
    <property type="entry name" value="mRING-HC-C2H2C4_MDM2-like"/>
    <property type="match status" value="1"/>
</dbReference>
<gene>
    <name evidence="7" type="primary">Aste57867_10146</name>
    <name evidence="6" type="ORF">As57867_010107</name>
    <name evidence="7" type="ORF">ASTE57867_10146</name>
</gene>
<feature type="compositionally biased region" description="Acidic residues" evidence="4">
    <location>
        <begin position="459"/>
        <end position="469"/>
    </location>
</feature>
<dbReference type="GO" id="GO:0016567">
    <property type="term" value="P:protein ubiquitination"/>
    <property type="evidence" value="ECO:0007669"/>
    <property type="project" value="TreeGrafter"/>
</dbReference>
<evidence type="ECO:0000313" key="6">
    <source>
        <dbReference type="EMBL" id="KAF0699272.1"/>
    </source>
</evidence>
<feature type="compositionally biased region" description="Polar residues" evidence="4">
    <location>
        <begin position="76"/>
        <end position="85"/>
    </location>
</feature>
<dbReference type="EMBL" id="VJMH01005187">
    <property type="protein sequence ID" value="KAF0699272.1"/>
    <property type="molecule type" value="Genomic_DNA"/>
</dbReference>
<dbReference type="Proteomes" id="UP000332933">
    <property type="component" value="Unassembled WGS sequence"/>
</dbReference>
<evidence type="ECO:0000256" key="2">
    <source>
        <dbReference type="ARBA" id="ARBA00022771"/>
    </source>
</evidence>
<dbReference type="OrthoDB" id="24526at2759"/>
<dbReference type="GO" id="GO:0008270">
    <property type="term" value="F:zinc ion binding"/>
    <property type="evidence" value="ECO:0007669"/>
    <property type="project" value="UniProtKB-KW"/>
</dbReference>
<feature type="domain" description="DUF4211" evidence="5">
    <location>
        <begin position="192"/>
        <end position="313"/>
    </location>
</feature>
<reference evidence="7 8" key="1">
    <citation type="submission" date="2019-03" db="EMBL/GenBank/DDBJ databases">
        <authorList>
            <person name="Gaulin E."/>
            <person name="Dumas B."/>
        </authorList>
    </citation>
    <scope>NUCLEOTIDE SEQUENCE [LARGE SCALE GENOMIC DNA]</scope>
    <source>
        <strain evidence="7">CBS 568.67</strain>
    </source>
</reference>
<dbReference type="AlphaFoldDB" id="A0A485KPN5"/>
<feature type="region of interest" description="Disordered" evidence="4">
    <location>
        <begin position="422"/>
        <end position="493"/>
    </location>
</feature>
<dbReference type="InterPro" id="IPR013083">
    <property type="entry name" value="Znf_RING/FYVE/PHD"/>
</dbReference>
<proteinExistence type="predicted"/>
<evidence type="ECO:0000256" key="1">
    <source>
        <dbReference type="ARBA" id="ARBA00022723"/>
    </source>
</evidence>
<evidence type="ECO:0000313" key="8">
    <source>
        <dbReference type="Proteomes" id="UP000332933"/>
    </source>
</evidence>
<feature type="compositionally biased region" description="Basic and acidic residues" evidence="4">
    <location>
        <begin position="114"/>
        <end position="124"/>
    </location>
</feature>
<dbReference type="InterPro" id="IPR025451">
    <property type="entry name" value="DUF4211"/>
</dbReference>
<organism evidence="7 8">
    <name type="scientific">Aphanomyces stellatus</name>
    <dbReference type="NCBI Taxonomy" id="120398"/>
    <lineage>
        <taxon>Eukaryota</taxon>
        <taxon>Sar</taxon>
        <taxon>Stramenopiles</taxon>
        <taxon>Oomycota</taxon>
        <taxon>Saprolegniomycetes</taxon>
        <taxon>Saprolegniales</taxon>
        <taxon>Verrucalvaceae</taxon>
        <taxon>Aphanomyces</taxon>
    </lineage>
</organism>